<dbReference type="Proteomes" id="UP001054945">
    <property type="component" value="Unassembled WGS sequence"/>
</dbReference>
<evidence type="ECO:0000313" key="2">
    <source>
        <dbReference type="Proteomes" id="UP001054945"/>
    </source>
</evidence>
<keyword evidence="2" id="KW-1185">Reference proteome</keyword>
<name>A0AAV4XVU8_CAEEX</name>
<proteinExistence type="predicted"/>
<evidence type="ECO:0000313" key="1">
    <source>
        <dbReference type="EMBL" id="GIY98025.1"/>
    </source>
</evidence>
<accession>A0AAV4XVU8</accession>
<dbReference type="EMBL" id="BPLR01018245">
    <property type="protein sequence ID" value="GIY98025.1"/>
    <property type="molecule type" value="Genomic_DNA"/>
</dbReference>
<dbReference type="AlphaFoldDB" id="A0AAV4XVU8"/>
<reference evidence="1 2" key="1">
    <citation type="submission" date="2021-06" db="EMBL/GenBank/DDBJ databases">
        <title>Caerostris extrusa draft genome.</title>
        <authorList>
            <person name="Kono N."/>
            <person name="Arakawa K."/>
        </authorList>
    </citation>
    <scope>NUCLEOTIDE SEQUENCE [LARGE SCALE GENOMIC DNA]</scope>
</reference>
<organism evidence="1 2">
    <name type="scientific">Caerostris extrusa</name>
    <name type="common">Bark spider</name>
    <name type="synonym">Caerostris bankana</name>
    <dbReference type="NCBI Taxonomy" id="172846"/>
    <lineage>
        <taxon>Eukaryota</taxon>
        <taxon>Metazoa</taxon>
        <taxon>Ecdysozoa</taxon>
        <taxon>Arthropoda</taxon>
        <taxon>Chelicerata</taxon>
        <taxon>Arachnida</taxon>
        <taxon>Araneae</taxon>
        <taxon>Araneomorphae</taxon>
        <taxon>Entelegynae</taxon>
        <taxon>Araneoidea</taxon>
        <taxon>Araneidae</taxon>
        <taxon>Caerostris</taxon>
    </lineage>
</organism>
<sequence length="83" mass="9939">MQASIYLNRQEELRLKTSFDFLKHNEISFNENERACTERRFTLPFATVNSAQLKEFRKQAAVNDFEMTMARLRMQLFGRMVDQ</sequence>
<comment type="caution">
    <text evidence="1">The sequence shown here is derived from an EMBL/GenBank/DDBJ whole genome shotgun (WGS) entry which is preliminary data.</text>
</comment>
<protein>
    <submittedName>
        <fullName evidence="1">Uncharacterized protein</fullName>
    </submittedName>
</protein>
<gene>
    <name evidence="1" type="ORF">CEXT_588621</name>
</gene>